<dbReference type="Proteomes" id="UP001205337">
    <property type="component" value="Unassembled WGS sequence"/>
</dbReference>
<gene>
    <name evidence="3" type="ORF">NUH29_03510</name>
</gene>
<sequence length="241" mass="24139">MTTTPRRTLAAAAALAVAAVALAGCVHLPSAAGAPRVDETYAVSDDVHALRLETAGDVVVQLGDEPGLTVRAPRSVVDRLTVDEEDGTLVLGMTGPGIWAGRIDYTLTVRTLDDVEVEGSGDVRADLSAAHDVAIDITGSGDVRATGVDADSVDVAVEGSGDVRIEGTADAGRLSVSGSGDIDAARLVLRTASAETSGSGDVAVHATGTLDARISGSGDIRVTGSPRVTRDVSGSGDLVGA</sequence>
<feature type="domain" description="Putative auto-transporter adhesin head GIN" evidence="2">
    <location>
        <begin position="49"/>
        <end position="226"/>
    </location>
</feature>
<evidence type="ECO:0000313" key="3">
    <source>
        <dbReference type="EMBL" id="MCS0498617.1"/>
    </source>
</evidence>
<evidence type="ECO:0000256" key="1">
    <source>
        <dbReference type="SAM" id="SignalP"/>
    </source>
</evidence>
<dbReference type="PANTHER" id="PTHR39200">
    <property type="entry name" value="HYPOTHETICAL EXPORTED PROTEIN"/>
    <property type="match status" value="1"/>
</dbReference>
<dbReference type="PROSITE" id="PS51318">
    <property type="entry name" value="TAT"/>
    <property type="match status" value="1"/>
</dbReference>
<dbReference type="PANTHER" id="PTHR39200:SF1">
    <property type="entry name" value="AUTO-TRANSPORTER ADHESIN HEAD GIN DOMAIN-CONTAINING PROTEIN-RELATED"/>
    <property type="match status" value="1"/>
</dbReference>
<evidence type="ECO:0000259" key="2">
    <source>
        <dbReference type="Pfam" id="PF10988"/>
    </source>
</evidence>
<keyword evidence="1" id="KW-0732">Signal</keyword>
<keyword evidence="4" id="KW-1185">Reference proteome</keyword>
<reference evidence="3 4" key="1">
    <citation type="submission" date="2022-08" db="EMBL/GenBank/DDBJ databases">
        <authorList>
            <person name="Li F."/>
        </authorList>
    </citation>
    <scope>NUCLEOTIDE SEQUENCE [LARGE SCALE GENOMIC DNA]</scope>
    <source>
        <strain evidence="3 4">10F1B-8-1</strain>
    </source>
</reference>
<dbReference type="Pfam" id="PF10988">
    <property type="entry name" value="DUF2807"/>
    <property type="match status" value="1"/>
</dbReference>
<name>A0ABT1ZD40_9MICO</name>
<proteinExistence type="predicted"/>
<dbReference type="Gene3D" id="2.160.20.120">
    <property type="match status" value="1"/>
</dbReference>
<feature type="signal peptide" evidence="1">
    <location>
        <begin position="1"/>
        <end position="23"/>
    </location>
</feature>
<protein>
    <submittedName>
        <fullName evidence="3">DUF2807 domain-containing protein</fullName>
    </submittedName>
</protein>
<evidence type="ECO:0000313" key="4">
    <source>
        <dbReference type="Proteomes" id="UP001205337"/>
    </source>
</evidence>
<dbReference type="PROSITE" id="PS51257">
    <property type="entry name" value="PROKAR_LIPOPROTEIN"/>
    <property type="match status" value="1"/>
</dbReference>
<accession>A0ABT1ZD40</accession>
<organism evidence="3 4">
    <name type="scientific">Protaetiibacter mangrovi</name>
    <dbReference type="NCBI Taxonomy" id="2970926"/>
    <lineage>
        <taxon>Bacteria</taxon>
        <taxon>Bacillati</taxon>
        <taxon>Actinomycetota</taxon>
        <taxon>Actinomycetes</taxon>
        <taxon>Micrococcales</taxon>
        <taxon>Microbacteriaceae</taxon>
        <taxon>Protaetiibacter</taxon>
    </lineage>
</organism>
<comment type="caution">
    <text evidence="3">The sequence shown here is derived from an EMBL/GenBank/DDBJ whole genome shotgun (WGS) entry which is preliminary data.</text>
</comment>
<dbReference type="RefSeq" id="WP_258797589.1">
    <property type="nucleotide sequence ID" value="NZ_JANTHX010000004.1"/>
</dbReference>
<dbReference type="InterPro" id="IPR006311">
    <property type="entry name" value="TAT_signal"/>
</dbReference>
<dbReference type="InterPro" id="IPR021255">
    <property type="entry name" value="DUF2807"/>
</dbReference>
<feature type="chain" id="PRO_5045563621" evidence="1">
    <location>
        <begin position="24"/>
        <end position="241"/>
    </location>
</feature>
<dbReference type="EMBL" id="JANTHX010000004">
    <property type="protein sequence ID" value="MCS0498617.1"/>
    <property type="molecule type" value="Genomic_DNA"/>
</dbReference>